<dbReference type="RefSeq" id="XP_040945950.1">
    <property type="nucleotide sequence ID" value="XM_041090016.1"/>
</dbReference>
<keyword evidence="2" id="KW-0472">Membrane</keyword>
<evidence type="ECO:0000313" key="3">
    <source>
        <dbReference type="Proteomes" id="UP000818029"/>
    </source>
</evidence>
<proteinExistence type="predicted"/>
<feature type="region of interest" description="Disordered" evidence="1">
    <location>
        <begin position="1"/>
        <end position="34"/>
    </location>
</feature>
<reference evidence="4" key="2">
    <citation type="submission" date="2025-08" db="UniProtKB">
        <authorList>
            <consortium name="RefSeq"/>
        </authorList>
    </citation>
    <scope>IDENTIFICATION</scope>
</reference>
<dbReference type="GeneID" id="107950712"/>
<accession>A0ABM2ZUL9</accession>
<keyword evidence="2" id="KW-1133">Transmembrane helix</keyword>
<evidence type="ECO:0000313" key="4">
    <source>
        <dbReference type="RefSeq" id="XP_040945950.1"/>
    </source>
</evidence>
<feature type="compositionally biased region" description="Basic residues" evidence="1">
    <location>
        <begin position="18"/>
        <end position="34"/>
    </location>
</feature>
<gene>
    <name evidence="4" type="primary">LOC107950712</name>
</gene>
<dbReference type="CDD" id="cd22249">
    <property type="entry name" value="UDM1_RNF168_RNF169-like"/>
    <property type="match status" value="1"/>
</dbReference>
<keyword evidence="2" id="KW-0812">Transmembrane</keyword>
<feature type="transmembrane region" description="Helical" evidence="2">
    <location>
        <begin position="257"/>
        <end position="275"/>
    </location>
</feature>
<name>A0ABM2ZUL9_GOSHI</name>
<sequence length="278" mass="31501">MNTGAKQRGAKSEEERRARHAATCRQSRQRIKRKREQLEQEIPMLKTEFRKMKMEFENYKSKTELELQQLRRTIVEQKASEELMKQLFIHLMAYYGHNFGSFDQAVNWFASQNYAGGGQVSRASGAGLQNVNELVGSVQVPTIDLKHFMVDFDQQRFFGQDYTNVAASNAAGSAYTANHAVSSAAGLHSSVWINAAADSSLGANHNLPEYGAMNNHNNLCNRDLAAGNKLSILHLLLWFILFIVFSLITPSTGQRNYMFFYFGGFVMLVNFSLDYKTR</sequence>
<protein>
    <submittedName>
        <fullName evidence="4">Uncharacterized protein isoform X1</fullName>
    </submittedName>
</protein>
<evidence type="ECO:0000256" key="1">
    <source>
        <dbReference type="SAM" id="MobiDB-lite"/>
    </source>
</evidence>
<evidence type="ECO:0000256" key="2">
    <source>
        <dbReference type="SAM" id="Phobius"/>
    </source>
</evidence>
<reference evidence="3" key="1">
    <citation type="journal article" date="2020" name="Nat. Genet.">
        <title>Genomic diversifications of five Gossypium allopolyploid species and their impact on cotton improvement.</title>
        <authorList>
            <person name="Chen Z.J."/>
            <person name="Sreedasyam A."/>
            <person name="Ando A."/>
            <person name="Song Q."/>
            <person name="De Santiago L.M."/>
            <person name="Hulse-Kemp A.M."/>
            <person name="Ding M."/>
            <person name="Ye W."/>
            <person name="Kirkbride R.C."/>
            <person name="Jenkins J."/>
            <person name="Plott C."/>
            <person name="Lovell J."/>
            <person name="Lin Y.M."/>
            <person name="Vaughn R."/>
            <person name="Liu B."/>
            <person name="Simpson S."/>
            <person name="Scheffler B.E."/>
            <person name="Wen L."/>
            <person name="Saski C.A."/>
            <person name="Grover C.E."/>
            <person name="Hu G."/>
            <person name="Conover J.L."/>
            <person name="Carlson J.W."/>
            <person name="Shu S."/>
            <person name="Boston L.B."/>
            <person name="Williams M."/>
            <person name="Peterson D.G."/>
            <person name="McGee K."/>
            <person name="Jones D.C."/>
            <person name="Wendel J.F."/>
            <person name="Stelly D.M."/>
            <person name="Grimwood J."/>
            <person name="Schmutz J."/>
        </authorList>
    </citation>
    <scope>NUCLEOTIDE SEQUENCE [LARGE SCALE GENOMIC DNA]</scope>
    <source>
        <strain evidence="3">cv. TM-1</strain>
    </source>
</reference>
<organism evidence="3 4">
    <name type="scientific">Gossypium hirsutum</name>
    <name type="common">Upland cotton</name>
    <name type="synonym">Gossypium mexicanum</name>
    <dbReference type="NCBI Taxonomy" id="3635"/>
    <lineage>
        <taxon>Eukaryota</taxon>
        <taxon>Viridiplantae</taxon>
        <taxon>Streptophyta</taxon>
        <taxon>Embryophyta</taxon>
        <taxon>Tracheophyta</taxon>
        <taxon>Spermatophyta</taxon>
        <taxon>Magnoliopsida</taxon>
        <taxon>eudicotyledons</taxon>
        <taxon>Gunneridae</taxon>
        <taxon>Pentapetalae</taxon>
        <taxon>rosids</taxon>
        <taxon>malvids</taxon>
        <taxon>Malvales</taxon>
        <taxon>Malvaceae</taxon>
        <taxon>Malvoideae</taxon>
        <taxon>Gossypium</taxon>
    </lineage>
</organism>
<dbReference type="Proteomes" id="UP000818029">
    <property type="component" value="Chromosome D03"/>
</dbReference>
<feature type="transmembrane region" description="Helical" evidence="2">
    <location>
        <begin position="232"/>
        <end position="251"/>
    </location>
</feature>
<keyword evidence="3" id="KW-1185">Reference proteome</keyword>